<dbReference type="GeneID" id="303175225"/>
<keyword evidence="3" id="KW-1185">Reference proteome</keyword>
<name>A0A2J7YZH2_STRMQ</name>
<reference evidence="2 3" key="1">
    <citation type="submission" date="2015-09" db="EMBL/GenBank/DDBJ databases">
        <title>Genome sequence, genome mining and natural product profiling of a biocontrol bacterium Streptomyces malaysiensis F913.</title>
        <authorList>
            <person name="Xu Y."/>
            <person name="Wei J."/>
            <person name="Xie J."/>
            <person name="Li T."/>
            <person name="Zhou Z."/>
        </authorList>
    </citation>
    <scope>NUCLEOTIDE SEQUENCE [LARGE SCALE GENOMIC DNA]</scope>
    <source>
        <strain evidence="2 3">F913</strain>
    </source>
</reference>
<comment type="caution">
    <text evidence="2">The sequence shown here is derived from an EMBL/GenBank/DDBJ whole genome shotgun (WGS) entry which is preliminary data.</text>
</comment>
<keyword evidence="1" id="KW-0812">Transmembrane</keyword>
<evidence type="ECO:0000256" key="1">
    <source>
        <dbReference type="SAM" id="Phobius"/>
    </source>
</evidence>
<dbReference type="EMBL" id="LJIW01000002">
    <property type="protein sequence ID" value="PNG93421.1"/>
    <property type="molecule type" value="Genomic_DNA"/>
</dbReference>
<organism evidence="2 3">
    <name type="scientific">Streptomyces malaysiensis</name>
    <dbReference type="NCBI Taxonomy" id="92644"/>
    <lineage>
        <taxon>Bacteria</taxon>
        <taxon>Bacillati</taxon>
        <taxon>Actinomycetota</taxon>
        <taxon>Actinomycetes</taxon>
        <taxon>Kitasatosporales</taxon>
        <taxon>Streptomycetaceae</taxon>
        <taxon>Streptomyces</taxon>
        <taxon>Streptomyces violaceusniger group</taxon>
    </lineage>
</organism>
<sequence length="204" mass="20800">MPLATAVAQATVPATTTAVTRSPGDVDNSAVYVSFGLAYLFGHGSAALSKGTSPLLDLPGWLPMALLGAGLAVGTVQATLAALRAQRGATGPDVLSGKLLGASWIAGFTALFLAITGLASAVDTPDLQDMLWPTGSGIVVGLLYLAEGAVRRNLLHYTLGVWLALTSAAALFLGTPGLYWVLTIAGGGAYAIATVLERRRHATR</sequence>
<feature type="transmembrane region" description="Helical" evidence="1">
    <location>
        <begin position="130"/>
        <end position="147"/>
    </location>
</feature>
<evidence type="ECO:0000313" key="3">
    <source>
        <dbReference type="Proteomes" id="UP000236520"/>
    </source>
</evidence>
<gene>
    <name evidence="2" type="ORF">SMF913_28886</name>
</gene>
<protein>
    <submittedName>
        <fullName evidence="2">Uncharacterized protein</fullName>
    </submittedName>
</protein>
<feature type="transmembrane region" description="Helical" evidence="1">
    <location>
        <begin position="30"/>
        <end position="49"/>
    </location>
</feature>
<feature type="transmembrane region" description="Helical" evidence="1">
    <location>
        <begin position="154"/>
        <end position="172"/>
    </location>
</feature>
<keyword evidence="1" id="KW-1133">Transmembrane helix</keyword>
<feature type="transmembrane region" description="Helical" evidence="1">
    <location>
        <begin position="178"/>
        <end position="196"/>
    </location>
</feature>
<dbReference type="AlphaFoldDB" id="A0A2J7YZH2"/>
<dbReference type="Proteomes" id="UP000236520">
    <property type="component" value="Unassembled WGS sequence"/>
</dbReference>
<proteinExistence type="predicted"/>
<feature type="transmembrane region" description="Helical" evidence="1">
    <location>
        <begin position="61"/>
        <end position="83"/>
    </location>
</feature>
<evidence type="ECO:0000313" key="2">
    <source>
        <dbReference type="EMBL" id="PNG93421.1"/>
    </source>
</evidence>
<dbReference type="RefSeq" id="WP_079258675.1">
    <property type="nucleotide sequence ID" value="NZ_JBEZNG010000001.1"/>
</dbReference>
<feature type="transmembrane region" description="Helical" evidence="1">
    <location>
        <begin position="95"/>
        <end position="118"/>
    </location>
</feature>
<keyword evidence="1" id="KW-0472">Membrane</keyword>
<accession>A0A2J7YZH2</accession>